<comment type="caution">
    <text evidence="2">The sequence shown here is derived from an EMBL/GenBank/DDBJ whole genome shotgun (WGS) entry which is preliminary data.</text>
</comment>
<dbReference type="PANTHER" id="PTHR46112">
    <property type="entry name" value="AMINOPEPTIDASE"/>
    <property type="match status" value="1"/>
</dbReference>
<evidence type="ECO:0000259" key="1">
    <source>
        <dbReference type="Pfam" id="PF00557"/>
    </source>
</evidence>
<dbReference type="Gene3D" id="3.40.350.10">
    <property type="entry name" value="Creatinase/prolidase N-terminal domain"/>
    <property type="match status" value="1"/>
</dbReference>
<dbReference type="Pfam" id="PF00557">
    <property type="entry name" value="Peptidase_M24"/>
    <property type="match status" value="1"/>
</dbReference>
<evidence type="ECO:0000313" key="3">
    <source>
        <dbReference type="Proteomes" id="UP000282529"/>
    </source>
</evidence>
<reference evidence="2 3" key="1">
    <citation type="submission" date="2018-11" db="EMBL/GenBank/DDBJ databases">
        <title>Genome sequence of strain 7197.</title>
        <authorList>
            <person name="Gao J."/>
            <person name="Sun J."/>
        </authorList>
    </citation>
    <scope>NUCLEOTIDE SEQUENCE [LARGE SCALE GENOMIC DNA]</scope>
    <source>
        <strain evidence="2 3">7197</strain>
    </source>
</reference>
<dbReference type="Proteomes" id="UP000282529">
    <property type="component" value="Unassembled WGS sequence"/>
</dbReference>
<proteinExistence type="predicted"/>
<feature type="domain" description="Peptidase M24" evidence="1">
    <location>
        <begin position="156"/>
        <end position="369"/>
    </location>
</feature>
<dbReference type="SUPFAM" id="SSF53092">
    <property type="entry name" value="Creatinase/prolidase N-terminal domain"/>
    <property type="match status" value="1"/>
</dbReference>
<organism evidence="2 3">
    <name type="scientific">Paenibacillus rhizophilus</name>
    <dbReference type="NCBI Taxonomy" id="1850366"/>
    <lineage>
        <taxon>Bacteria</taxon>
        <taxon>Bacillati</taxon>
        <taxon>Bacillota</taxon>
        <taxon>Bacilli</taxon>
        <taxon>Bacillales</taxon>
        <taxon>Paenibacillaceae</taxon>
        <taxon>Paenibacillus</taxon>
    </lineage>
</organism>
<dbReference type="CDD" id="cd01066">
    <property type="entry name" value="APP_MetAP"/>
    <property type="match status" value="1"/>
</dbReference>
<evidence type="ECO:0000313" key="2">
    <source>
        <dbReference type="EMBL" id="RQW09374.1"/>
    </source>
</evidence>
<dbReference type="InterPro" id="IPR036005">
    <property type="entry name" value="Creatinase/aminopeptidase-like"/>
</dbReference>
<gene>
    <name evidence="2" type="ORF">EH198_19595</name>
</gene>
<dbReference type="EMBL" id="RQPI01000014">
    <property type="protein sequence ID" value="RQW09374.1"/>
    <property type="molecule type" value="Genomic_DNA"/>
</dbReference>
<dbReference type="InterPro" id="IPR000994">
    <property type="entry name" value="Pept_M24"/>
</dbReference>
<protein>
    <submittedName>
        <fullName evidence="2">M24 family metallopeptidase</fullName>
    </submittedName>
</protein>
<dbReference type="AlphaFoldDB" id="A0A3N9P2R6"/>
<dbReference type="PANTHER" id="PTHR46112:SF2">
    <property type="entry name" value="XAA-PRO AMINOPEPTIDASE P-RELATED"/>
    <property type="match status" value="1"/>
</dbReference>
<sequence length="391" mass="42242">MIMPANETARRMAILKASLAANGIAALVVYGNGAGESGGTVRYLTSWMPQNSDAILIVPAEGMPVLITSDKNRARGFIRFFSEDGQVVKTNNLFGTAKEALASAVPRGKFIAQAGEFDLTAGRAKEFRALLSPYEVADGNTILNKQRLERTPFEAEKHRKATALADKLVAHAMGIAAIKGVTGADIMADVEYFGRRLGADLSVCWIAIGERPAETMFELFELTETLGPDSRFQIGATICLDGYFSQVLRIGTFKEPSARLKETAAAIIAMQDAALAKMVPGTPVHAISDVLESMIDEYCPYTRATDPFRFQACHAMSCSYVDPGIAPFLYADRDKSFDLESPLVMENQVYEVHPNFTLPDLGHVVAGDVAVVGSDGASWASKFPRGIFPIS</sequence>
<dbReference type="InterPro" id="IPR050659">
    <property type="entry name" value="Peptidase_M24B"/>
</dbReference>
<keyword evidence="3" id="KW-1185">Reference proteome</keyword>
<dbReference type="SUPFAM" id="SSF55920">
    <property type="entry name" value="Creatinase/aminopeptidase"/>
    <property type="match status" value="1"/>
</dbReference>
<name>A0A3N9P2R6_9BACL</name>
<dbReference type="OrthoDB" id="9806388at2"/>
<accession>A0A3N9P2R6</accession>
<dbReference type="RefSeq" id="WP_124697195.1">
    <property type="nucleotide sequence ID" value="NZ_JBHUFE010000014.1"/>
</dbReference>
<dbReference type="InterPro" id="IPR029149">
    <property type="entry name" value="Creatin/AminoP/Spt16_N"/>
</dbReference>
<dbReference type="Gene3D" id="3.90.230.10">
    <property type="entry name" value="Creatinase/methionine aminopeptidase superfamily"/>
    <property type="match status" value="1"/>
</dbReference>